<comment type="caution">
    <text evidence="12">The sequence shown here is derived from an EMBL/GenBank/DDBJ whole genome shotgun (WGS) entry which is preliminary data.</text>
</comment>
<dbReference type="PANTHER" id="PTHR42855:SF1">
    <property type="entry name" value="ABC TRANSPORTER DOMAIN-CONTAINING PROTEIN"/>
    <property type="match status" value="1"/>
</dbReference>
<dbReference type="InterPro" id="IPR003439">
    <property type="entry name" value="ABC_transporter-like_ATP-bd"/>
</dbReference>
<evidence type="ECO:0000256" key="4">
    <source>
        <dbReference type="ARBA" id="ARBA00022763"/>
    </source>
</evidence>
<dbReference type="Gene3D" id="3.40.50.300">
    <property type="entry name" value="P-loop containing nucleotide triphosphate hydrolases"/>
    <property type="match status" value="2"/>
</dbReference>
<feature type="domain" description="ABC transporter" evidence="11">
    <location>
        <begin position="283"/>
        <end position="501"/>
    </location>
</feature>
<evidence type="ECO:0000256" key="9">
    <source>
        <dbReference type="HAMAP-Rule" id="MF_00848"/>
    </source>
</evidence>
<keyword evidence="1 9" id="KW-0963">Cytoplasm</keyword>
<evidence type="ECO:0000259" key="11">
    <source>
        <dbReference type="PROSITE" id="PS50893"/>
    </source>
</evidence>
<organism evidence="12 13">
    <name type="scientific">Labrys wisconsinensis</name>
    <dbReference type="NCBI Taxonomy" id="425677"/>
    <lineage>
        <taxon>Bacteria</taxon>
        <taxon>Pseudomonadati</taxon>
        <taxon>Pseudomonadota</taxon>
        <taxon>Alphaproteobacteria</taxon>
        <taxon>Hyphomicrobiales</taxon>
        <taxon>Xanthobacteraceae</taxon>
        <taxon>Labrys</taxon>
    </lineage>
</organism>
<name>A0ABU0JGY6_9HYPH</name>
<feature type="region of interest" description="Disordered" evidence="10">
    <location>
        <begin position="504"/>
        <end position="523"/>
    </location>
</feature>
<keyword evidence="5 9" id="KW-0378">Hydrolase</keyword>
<dbReference type="RefSeq" id="WP_307282011.1">
    <property type="nucleotide sequence ID" value="NZ_JAUSVX010000017.1"/>
</dbReference>
<dbReference type="HAMAP" id="MF_00848">
    <property type="entry name" value="Uup"/>
    <property type="match status" value="1"/>
</dbReference>
<dbReference type="Gene3D" id="1.10.287.380">
    <property type="entry name" value="Valyl-tRNA synthetase, C-terminal domain"/>
    <property type="match status" value="1"/>
</dbReference>
<evidence type="ECO:0000256" key="6">
    <source>
        <dbReference type="ARBA" id="ARBA00022840"/>
    </source>
</evidence>
<reference evidence="12 13" key="1">
    <citation type="submission" date="2023-07" db="EMBL/GenBank/DDBJ databases">
        <title>Genomic Encyclopedia of Type Strains, Phase IV (KMG-IV): sequencing the most valuable type-strain genomes for metagenomic binning, comparative biology and taxonomic classification.</title>
        <authorList>
            <person name="Goeker M."/>
        </authorList>
    </citation>
    <scope>NUCLEOTIDE SEQUENCE [LARGE SCALE GENOMIC DNA]</scope>
    <source>
        <strain evidence="12 13">DSM 19619</strain>
    </source>
</reference>
<dbReference type="InterPro" id="IPR051309">
    <property type="entry name" value="ABCF_ATPase"/>
</dbReference>
<dbReference type="SUPFAM" id="SSF52540">
    <property type="entry name" value="P-loop containing nucleoside triphosphate hydrolases"/>
    <property type="match status" value="2"/>
</dbReference>
<keyword evidence="6 9" id="KW-0067">ATP-binding</keyword>
<evidence type="ECO:0000256" key="8">
    <source>
        <dbReference type="ARBA" id="ARBA00023204"/>
    </source>
</evidence>
<dbReference type="InterPro" id="IPR037118">
    <property type="entry name" value="Val-tRNA_synth_C_sf"/>
</dbReference>
<keyword evidence="3 9" id="KW-0547">Nucleotide-binding</keyword>
<comment type="function">
    <text evidence="9">Probably plays a role in ribosome assembly or function. May be involved in resolution of branched DNA intermediates that result from template switching in postreplication gaps. Binds DNA and has ATPase activity.</text>
</comment>
<feature type="binding site" evidence="9">
    <location>
        <begin position="38"/>
        <end position="45"/>
    </location>
    <ligand>
        <name>ATP</name>
        <dbReference type="ChEBI" id="CHEBI:30616"/>
        <label>1</label>
    </ligand>
</feature>
<evidence type="ECO:0000313" key="13">
    <source>
        <dbReference type="Proteomes" id="UP001242480"/>
    </source>
</evidence>
<feature type="domain" description="ABC transporter" evidence="11">
    <location>
        <begin position="6"/>
        <end position="216"/>
    </location>
</feature>
<comment type="similarity">
    <text evidence="9">Belongs to the ABC transporter superfamily. ABCF family. Uup subfamily.</text>
</comment>
<dbReference type="InterPro" id="IPR043686">
    <property type="entry name" value="Uup"/>
</dbReference>
<dbReference type="PROSITE" id="PS50893">
    <property type="entry name" value="ABC_TRANSPORTER_2"/>
    <property type="match status" value="2"/>
</dbReference>
<keyword evidence="8 9" id="KW-0234">DNA repair</keyword>
<gene>
    <name evidence="9" type="primary">uup</name>
    <name evidence="12" type="ORF">QO011_006591</name>
</gene>
<dbReference type="InterPro" id="IPR032524">
    <property type="entry name" value="ABC_tran_C"/>
</dbReference>
<keyword evidence="4 9" id="KW-0227">DNA damage</keyword>
<evidence type="ECO:0000256" key="5">
    <source>
        <dbReference type="ARBA" id="ARBA00022801"/>
    </source>
</evidence>
<comment type="catalytic activity">
    <reaction evidence="9">
        <text>ATP + H2O = ADP + phosphate + H(+)</text>
        <dbReference type="Rhea" id="RHEA:13065"/>
        <dbReference type="ChEBI" id="CHEBI:15377"/>
        <dbReference type="ChEBI" id="CHEBI:15378"/>
        <dbReference type="ChEBI" id="CHEBI:30616"/>
        <dbReference type="ChEBI" id="CHEBI:43474"/>
        <dbReference type="ChEBI" id="CHEBI:456216"/>
    </reaction>
</comment>
<proteinExistence type="inferred from homology"/>
<dbReference type="InterPro" id="IPR003593">
    <property type="entry name" value="AAA+_ATPase"/>
</dbReference>
<dbReference type="Proteomes" id="UP001242480">
    <property type="component" value="Unassembled WGS sequence"/>
</dbReference>
<keyword evidence="7 9" id="KW-0238">DNA-binding</keyword>
<dbReference type="EMBL" id="JAUSVX010000017">
    <property type="protein sequence ID" value="MDQ0473555.1"/>
    <property type="molecule type" value="Genomic_DNA"/>
</dbReference>
<evidence type="ECO:0000256" key="10">
    <source>
        <dbReference type="SAM" id="MobiDB-lite"/>
    </source>
</evidence>
<dbReference type="Pfam" id="PF00005">
    <property type="entry name" value="ABC_tran"/>
    <property type="match status" value="2"/>
</dbReference>
<dbReference type="CDD" id="cd03221">
    <property type="entry name" value="ABCF_EF-3"/>
    <property type="match status" value="2"/>
</dbReference>
<feature type="binding site" evidence="9">
    <location>
        <begin position="316"/>
        <end position="323"/>
    </location>
    <ligand>
        <name>ATP</name>
        <dbReference type="ChEBI" id="CHEBI:30616"/>
        <label>2</label>
    </ligand>
</feature>
<dbReference type="GO" id="GO:0005524">
    <property type="term" value="F:ATP binding"/>
    <property type="evidence" value="ECO:0007669"/>
    <property type="project" value="UniProtKB-KW"/>
</dbReference>
<dbReference type="InterPro" id="IPR027417">
    <property type="entry name" value="P-loop_NTPase"/>
</dbReference>
<evidence type="ECO:0000256" key="3">
    <source>
        <dbReference type="ARBA" id="ARBA00022741"/>
    </source>
</evidence>
<evidence type="ECO:0000313" key="12">
    <source>
        <dbReference type="EMBL" id="MDQ0473555.1"/>
    </source>
</evidence>
<keyword evidence="2 9" id="KW-0677">Repeat</keyword>
<dbReference type="SMART" id="SM00382">
    <property type="entry name" value="AAA"/>
    <property type="match status" value="2"/>
</dbReference>
<evidence type="ECO:0000256" key="7">
    <source>
        <dbReference type="ARBA" id="ARBA00023125"/>
    </source>
</evidence>
<dbReference type="PANTHER" id="PTHR42855">
    <property type="entry name" value="ABC TRANSPORTER ATP-BINDING SUBUNIT"/>
    <property type="match status" value="1"/>
</dbReference>
<evidence type="ECO:0000256" key="1">
    <source>
        <dbReference type="ARBA" id="ARBA00022490"/>
    </source>
</evidence>
<feature type="compositionally biased region" description="Low complexity" evidence="10">
    <location>
        <begin position="509"/>
        <end position="522"/>
    </location>
</feature>
<dbReference type="EC" id="3.6.1.-" evidence="9"/>
<dbReference type="Pfam" id="PF16326">
    <property type="entry name" value="ABC_tran_CTD"/>
    <property type="match status" value="1"/>
</dbReference>
<keyword evidence="13" id="KW-1185">Reference proteome</keyword>
<protein>
    <recommendedName>
        <fullName evidence="9">ATP-binding protein Uup</fullName>
        <ecNumber evidence="9">3.6.1.-</ecNumber>
    </recommendedName>
</protein>
<evidence type="ECO:0000256" key="2">
    <source>
        <dbReference type="ARBA" id="ARBA00022737"/>
    </source>
</evidence>
<comment type="subcellular location">
    <subcellularLocation>
        <location evidence="9">Cytoplasm</location>
    </subcellularLocation>
    <text evidence="9">Associates with ribosomes.</text>
</comment>
<accession>A0ABU0JGY6</accession>
<sequence>MAPPLLFLRDIRLTFGGTPLLEGADLSIAPGERLCLVGRNGSGKSTLLKIAAGLVEADAGERFVHPGATVRYLPQEPDLTGFATTLAYVEAGLGPGDDPYRAAYLLGELGLTGEEDPKTLSGGEARRTALARALAPEPDILLLDEPTNHLDLPAIEWLEREIGAMRSAMVLISHDRRFLETLSRATVWLDRGRTRRMDRGFAFFEEWRDAVLEEEERDRQKLDRKIVAEEHWVRYGVTARRKRNVRRMANLAALRSERREARRAVGSVRMAATEGEESGKLVIEAIGVGKAWRPDEPVVKDFSIRIARGDRIGIVGPNGAGKTTLLNLLTGTIPPDSGTVKLGASLAMVTLDQRRESLDPAETLANTMTGGGSDYVDVAGERKHVIGYMRDFLFLPEQARTPVAALSGGERGRLMLARALARPSNLLVLDEPTNDLDLETLDLLQEMIADYNGTVIVISHDRDFLDRVVTSTLMSEGGGQWLDYAGGYSDMIVQRGAGVERRSVERPAGKAAPEAPAAAPARKTARKLSFKEKHALETLPGTIDGLAAQAAKIQALLADPGLFSRDPKAFSEAGRRLADVEAKKAAAEEEWLALEMLREELEG</sequence>